<name>A0A367QYT4_9NOSO</name>
<feature type="coiled-coil region" evidence="1">
    <location>
        <begin position="170"/>
        <end position="197"/>
    </location>
</feature>
<evidence type="ECO:0000259" key="3">
    <source>
        <dbReference type="Pfam" id="PF18182"/>
    </source>
</evidence>
<proteinExistence type="predicted"/>
<dbReference type="AlphaFoldDB" id="A0A367QYT4"/>
<feature type="transmembrane region" description="Helical" evidence="2">
    <location>
        <begin position="361"/>
        <end position="382"/>
    </location>
</feature>
<evidence type="ECO:0000256" key="1">
    <source>
        <dbReference type="SAM" id="Coils"/>
    </source>
</evidence>
<dbReference type="EMBL" id="LXQD01000295">
    <property type="protein sequence ID" value="RCJ28830.1"/>
    <property type="molecule type" value="Genomic_DNA"/>
</dbReference>
<gene>
    <name evidence="4" type="ORF">A6770_00010</name>
</gene>
<dbReference type="NCBIfam" id="NF033576">
    <property type="entry name" value="mCpol"/>
    <property type="match status" value="1"/>
</dbReference>
<keyword evidence="1" id="KW-0175">Coiled coil</keyword>
<feature type="transmembrane region" description="Helical" evidence="2">
    <location>
        <begin position="394"/>
        <end position="412"/>
    </location>
</feature>
<comment type="caution">
    <text evidence="4">The sequence shown here is derived from an EMBL/GenBank/DDBJ whole genome shotgun (WGS) entry which is preliminary data.</text>
</comment>
<keyword evidence="2" id="KW-0472">Membrane</keyword>
<protein>
    <recommendedName>
        <fullName evidence="3">Minimal CRISPR polymerase domain-containing protein</fullName>
    </recommendedName>
</protein>
<evidence type="ECO:0000256" key="2">
    <source>
        <dbReference type="SAM" id="Phobius"/>
    </source>
</evidence>
<feature type="domain" description="Minimal CRISPR polymerase" evidence="3">
    <location>
        <begin position="5"/>
        <end position="119"/>
    </location>
</feature>
<reference evidence="4" key="1">
    <citation type="submission" date="2016-04" db="EMBL/GenBank/DDBJ databases">
        <authorList>
            <person name="Tabuchi Yagui T.R."/>
        </authorList>
    </citation>
    <scope>NUCLEOTIDE SEQUENCE [LARGE SCALE GENOMIC DNA]</scope>
    <source>
        <strain evidence="4">NIES-26</strain>
    </source>
</reference>
<dbReference type="InterPro" id="IPR043128">
    <property type="entry name" value="Rev_trsase/Diguanyl_cyclase"/>
</dbReference>
<dbReference type="Proteomes" id="UP000252107">
    <property type="component" value="Unassembled WGS sequence"/>
</dbReference>
<evidence type="ECO:0000313" key="4">
    <source>
        <dbReference type="EMBL" id="RCJ28830.1"/>
    </source>
</evidence>
<dbReference type="Gene3D" id="3.30.70.270">
    <property type="match status" value="1"/>
</dbReference>
<sequence length="442" mass="51199">MGNVYAFLDGDNIGERFLELLNKNLTFEATLLSENIKIAIFEIDKFITSKNDISLIISGGDDVLIKYDYSKYGTDILEEIILLFKKHTGLSMSCGVGLSIEQSIINLDAAKKKGKNRIENSLKSISTKMIKSTTIYLFVTSDIPDVYVNSIIYCTEDERCSLKEVCFLSITRDKGQRTELENQLQNIRDRVVKQLELLQNGKYLYQDFNTKQWSDKDIDIQSHQKLRYAQTNSCAFNFNVILYDNLESTIVNYKTRSELCIFDISGLVKSFMLDVYTILRTNNIDEIYTFEIKRKGRYYDDRDLIHNLSLDHNEYEYVPLIKSSYISKSLIISSSNDSLNLGYVDTINKLIESYSDEFARFWLLIIFLVAVTVLAICVIIVINDGWSWLEPWTFLGLGPALYVVALLVRIFWKRELSVNPDFLYNRLKVWKSKKIKQDLNIN</sequence>
<dbReference type="InterPro" id="IPR040942">
    <property type="entry name" value="Minimal_Cpol"/>
</dbReference>
<accession>A0A367QYT4</accession>
<evidence type="ECO:0000313" key="5">
    <source>
        <dbReference type="Proteomes" id="UP000252107"/>
    </source>
</evidence>
<dbReference type="SMR" id="A0A367QYT4"/>
<keyword evidence="2" id="KW-0812">Transmembrane</keyword>
<dbReference type="Pfam" id="PF18182">
    <property type="entry name" value="mCpol"/>
    <property type="match status" value="1"/>
</dbReference>
<keyword evidence="5" id="KW-1185">Reference proteome</keyword>
<keyword evidence="2" id="KW-1133">Transmembrane helix</keyword>
<organism evidence="4 5">
    <name type="scientific">Nostoc minutum NIES-26</name>
    <dbReference type="NCBI Taxonomy" id="1844469"/>
    <lineage>
        <taxon>Bacteria</taxon>
        <taxon>Bacillati</taxon>
        <taxon>Cyanobacteriota</taxon>
        <taxon>Cyanophyceae</taxon>
        <taxon>Nostocales</taxon>
        <taxon>Nostocaceae</taxon>
        <taxon>Nostoc</taxon>
    </lineage>
</organism>